<feature type="domain" description="Transposase IS4-like" evidence="1">
    <location>
        <begin position="106"/>
        <end position="349"/>
    </location>
</feature>
<dbReference type="PANTHER" id="PTHR30298:SF0">
    <property type="entry name" value="PROTEIN YBFL-RELATED"/>
    <property type="match status" value="1"/>
</dbReference>
<name>N2BCY3_9FIRM</name>
<dbReference type="GO" id="GO:0003677">
    <property type="term" value="F:DNA binding"/>
    <property type="evidence" value="ECO:0007669"/>
    <property type="project" value="InterPro"/>
</dbReference>
<dbReference type="PANTHER" id="PTHR30298">
    <property type="entry name" value="H REPEAT-ASSOCIATED PREDICTED TRANSPOSASE"/>
    <property type="match status" value="1"/>
</dbReference>
<dbReference type="GO" id="GO:0004803">
    <property type="term" value="F:transposase activity"/>
    <property type="evidence" value="ECO:0007669"/>
    <property type="project" value="InterPro"/>
</dbReference>
<gene>
    <name evidence="3" type="ORF">C823_00695</name>
</gene>
<dbReference type="Pfam" id="PF01609">
    <property type="entry name" value="DDE_Tnp_1"/>
    <property type="match status" value="1"/>
</dbReference>
<dbReference type="InterPro" id="IPR051698">
    <property type="entry name" value="Transposase_11-like"/>
</dbReference>
<dbReference type="InterPro" id="IPR047647">
    <property type="entry name" value="ISAs1_transpos"/>
</dbReference>
<dbReference type="GO" id="GO:0006313">
    <property type="term" value="P:DNA transposition"/>
    <property type="evidence" value="ECO:0007669"/>
    <property type="project" value="InterPro"/>
</dbReference>
<feature type="domain" description="H repeat-associated protein N-terminal" evidence="2">
    <location>
        <begin position="12"/>
        <end position="98"/>
    </location>
</feature>
<keyword evidence="4" id="KW-1185">Reference proteome</keyword>
<evidence type="ECO:0008006" key="5">
    <source>
        <dbReference type="Google" id="ProtNLM"/>
    </source>
</evidence>
<dbReference type="eggNOG" id="COG5433">
    <property type="taxonomic scope" value="Bacteria"/>
</dbReference>
<evidence type="ECO:0000259" key="2">
    <source>
        <dbReference type="Pfam" id="PF13808"/>
    </source>
</evidence>
<sequence>MEKEKKDILLIDCMREIPDPRAPYNQRHKFLDIIIIAVTAVLAGMDTWNEIADWAASKKQWLGTFLELPGGIPSHDTINRVFQMIEPEKFHDAFFRWASAVSGKVKGVVAIDGKTARRSREEAGDIKPIHTVSAWAVESSLVLGQLCVDEKTNEIKTIPELLDILCLEGCIVTMDAMGTQKEIARKIIHKNADYILQVKGNQQTLMDDIREYFEKDVFTEKKDALEKAERYYKDLCKEHGRIEKREYYVENDIEWLRQRHPEWEGLAGIGACVSTVTEKGNTVTAVNYAIYSRKGMTAAEYGKSERAHWGIENSLHWVLDIAFREDESRIRAGNAAENMNMARHIGVNLLKQEKSCKMGIASKRKKCGYDMAYLYKVLGGLNTGIK</sequence>
<accession>N2BCY3</accession>
<evidence type="ECO:0000259" key="1">
    <source>
        <dbReference type="Pfam" id="PF01609"/>
    </source>
</evidence>
<dbReference type="InterPro" id="IPR002559">
    <property type="entry name" value="Transposase_11"/>
</dbReference>
<dbReference type="NCBIfam" id="NF033564">
    <property type="entry name" value="transpos_ISAs1"/>
    <property type="match status" value="1"/>
</dbReference>
<dbReference type="PATRIC" id="fig|1235802.3.peg.741"/>
<comment type="caution">
    <text evidence="3">The sequence shown here is derived from an EMBL/GenBank/DDBJ whole genome shotgun (WGS) entry which is preliminary data.</text>
</comment>
<dbReference type="Pfam" id="PF13808">
    <property type="entry name" value="DDE_Tnp_1_assoc"/>
    <property type="match status" value="1"/>
</dbReference>
<dbReference type="InterPro" id="IPR032806">
    <property type="entry name" value="YbfD_N"/>
</dbReference>
<dbReference type="Proteomes" id="UP000012589">
    <property type="component" value="Unassembled WGS sequence"/>
</dbReference>
<dbReference type="EMBL" id="AQFT01000023">
    <property type="protein sequence ID" value="EMZ36328.1"/>
    <property type="molecule type" value="Genomic_DNA"/>
</dbReference>
<reference evidence="3 4" key="1">
    <citation type="journal article" date="2014" name="Genome Announc.">
        <title>Draft genome sequences of the altered schaedler flora, a defined bacterial community from gnotobiotic mice.</title>
        <authorList>
            <person name="Wannemuehler M.J."/>
            <person name="Overstreet A.M."/>
            <person name="Ward D.V."/>
            <person name="Phillips G.J."/>
        </authorList>
    </citation>
    <scope>NUCLEOTIDE SEQUENCE [LARGE SCALE GENOMIC DNA]</scope>
    <source>
        <strain evidence="3 4">ASF492</strain>
    </source>
</reference>
<evidence type="ECO:0000313" key="4">
    <source>
        <dbReference type="Proteomes" id="UP000012589"/>
    </source>
</evidence>
<dbReference type="STRING" id="1235802.C823_00695"/>
<evidence type="ECO:0000313" key="3">
    <source>
        <dbReference type="EMBL" id="EMZ36328.1"/>
    </source>
</evidence>
<dbReference type="AlphaFoldDB" id="N2BCY3"/>
<dbReference type="OrthoDB" id="9815086at2"/>
<proteinExistence type="predicted"/>
<dbReference type="HOGENOM" id="CLU_046404_0_1_9"/>
<protein>
    <recommendedName>
        <fullName evidence="5">Transposase IS4-like domain-containing protein</fullName>
    </recommendedName>
</protein>
<organism evidence="3 4">
    <name type="scientific">Eubacterium plexicaudatum ASF492</name>
    <dbReference type="NCBI Taxonomy" id="1235802"/>
    <lineage>
        <taxon>Bacteria</taxon>
        <taxon>Bacillati</taxon>
        <taxon>Bacillota</taxon>
        <taxon>Clostridia</taxon>
        <taxon>Eubacteriales</taxon>
        <taxon>Eubacteriaceae</taxon>
        <taxon>Eubacterium</taxon>
    </lineage>
</organism>